<evidence type="ECO:0000313" key="2">
    <source>
        <dbReference type="Proteomes" id="UP000887013"/>
    </source>
</evidence>
<dbReference type="AlphaFoldDB" id="A0A8X6T7M6"/>
<sequence length="138" mass="15958">MRKTRFENRKQSFYYGFPQEYFSRKKYVSPLVAESHFLNAFCLFRSPIKNGNFSGKTSVSSVDEPFLNLEANKRASASFTFSLPSKPYVDHVYQMTSPNTQYTGRSQTKAKKKKLVMPFMSPLWMINGALKATDSRHM</sequence>
<accession>A0A8X6T7M6</accession>
<organism evidence="1 2">
    <name type="scientific">Nephila pilipes</name>
    <name type="common">Giant wood spider</name>
    <name type="synonym">Nephila maculata</name>
    <dbReference type="NCBI Taxonomy" id="299642"/>
    <lineage>
        <taxon>Eukaryota</taxon>
        <taxon>Metazoa</taxon>
        <taxon>Ecdysozoa</taxon>
        <taxon>Arthropoda</taxon>
        <taxon>Chelicerata</taxon>
        <taxon>Arachnida</taxon>
        <taxon>Araneae</taxon>
        <taxon>Araneomorphae</taxon>
        <taxon>Entelegynae</taxon>
        <taxon>Araneoidea</taxon>
        <taxon>Nephilidae</taxon>
        <taxon>Nephila</taxon>
    </lineage>
</organism>
<gene>
    <name evidence="1" type="ORF">NPIL_388451</name>
</gene>
<name>A0A8X6T7M6_NEPPI</name>
<evidence type="ECO:0000313" key="1">
    <source>
        <dbReference type="EMBL" id="GFS82177.1"/>
    </source>
</evidence>
<comment type="caution">
    <text evidence="1">The sequence shown here is derived from an EMBL/GenBank/DDBJ whole genome shotgun (WGS) entry which is preliminary data.</text>
</comment>
<dbReference type="EMBL" id="BMAW01097927">
    <property type="protein sequence ID" value="GFS82177.1"/>
    <property type="molecule type" value="Genomic_DNA"/>
</dbReference>
<proteinExistence type="predicted"/>
<dbReference type="Proteomes" id="UP000887013">
    <property type="component" value="Unassembled WGS sequence"/>
</dbReference>
<reference evidence="1" key="1">
    <citation type="submission" date="2020-08" db="EMBL/GenBank/DDBJ databases">
        <title>Multicomponent nature underlies the extraordinary mechanical properties of spider dragline silk.</title>
        <authorList>
            <person name="Kono N."/>
            <person name="Nakamura H."/>
            <person name="Mori M."/>
            <person name="Yoshida Y."/>
            <person name="Ohtoshi R."/>
            <person name="Malay A.D."/>
            <person name="Moran D.A.P."/>
            <person name="Tomita M."/>
            <person name="Numata K."/>
            <person name="Arakawa K."/>
        </authorList>
    </citation>
    <scope>NUCLEOTIDE SEQUENCE</scope>
</reference>
<protein>
    <submittedName>
        <fullName evidence="1">Uncharacterized protein</fullName>
    </submittedName>
</protein>
<keyword evidence="2" id="KW-1185">Reference proteome</keyword>